<feature type="compositionally biased region" description="Polar residues" evidence="3">
    <location>
        <begin position="249"/>
        <end position="268"/>
    </location>
</feature>
<sequence length="462" mass="47484">MTGRRRTRSTFLPRSLRPTRPFRSAALSAGVLVASASLAAGCGLVPGATGGSGDDSIVVMTWAPEGTAATNKPGMPAFARAYARWINANGGLNGRTLKVLTCNDHNDTVDAAKCARQAVKANAVAVLGSYSQHSESFLPHLEGAGIPYIGGYGVTNDEFTSPLSYPVNGGQPALLAGLGKELAADCGRVALVRPDTIAGDALPTMLDAGLTAGGHARAVDQQAAEDATEYSAQADAALKAAAVEDASGDNASGENVSGENVSGENVSGENGKGCVIPALGDRTGTFMDSFRRGREDYPAVSTATVLGSVDQTVINSTGGASSAFEGAYVTGWYPVASDPRWDPMKKVISESAFSDTRIDPADTGVQTTWIAYTVFKEVVESLGGGAVTAATVTGALDDGLKVSTGGLTPTLRWGFTDQLASIGFPRLVNANVTLQTVKQGRLAAAKEGFVDVTRTLENADVD</sequence>
<dbReference type="InterPro" id="IPR028081">
    <property type="entry name" value="Leu-bd"/>
</dbReference>
<dbReference type="STRING" id="114686.BM536_015405"/>
<comment type="similarity">
    <text evidence="1">Belongs to the leucine-binding protein family.</text>
</comment>
<name>A0A1V6MUL7_9ACTN</name>
<evidence type="ECO:0000256" key="4">
    <source>
        <dbReference type="SAM" id="SignalP"/>
    </source>
</evidence>
<dbReference type="SUPFAM" id="SSF53822">
    <property type="entry name" value="Periplasmic binding protein-like I"/>
    <property type="match status" value="1"/>
</dbReference>
<reference evidence="6 7" key="2">
    <citation type="submission" date="2017-02" db="EMBL/GenBank/DDBJ databases">
        <title>Draft genome sequence of Streptomyces phaeoluteigriseus type strain DSM41896.</title>
        <authorList>
            <person name="Salih T.S."/>
            <person name="Algora Gallardo L."/>
            <person name="Melo Santos T."/>
            <person name="Filgueira Martinez S."/>
            <person name="Herron P.R."/>
        </authorList>
    </citation>
    <scope>NUCLEOTIDE SEQUENCE [LARGE SCALE GENOMIC DNA]</scope>
    <source>
        <strain evidence="6 7">DSM 41896</strain>
    </source>
</reference>
<evidence type="ECO:0000259" key="5">
    <source>
        <dbReference type="Pfam" id="PF13458"/>
    </source>
</evidence>
<dbReference type="InterPro" id="IPR028082">
    <property type="entry name" value="Peripla_BP_I"/>
</dbReference>
<dbReference type="Pfam" id="PF13458">
    <property type="entry name" value="Peripla_BP_6"/>
    <property type="match status" value="1"/>
</dbReference>
<reference evidence="7" key="1">
    <citation type="submission" date="2016-11" db="EMBL/GenBank/DDBJ databases">
        <authorList>
            <person name="Schniete J.K."/>
            <person name="Salih T."/>
            <person name="Algora Gallardo L."/>
            <person name="Martinez Fernandez S."/>
            <person name="Herron P.R."/>
        </authorList>
    </citation>
    <scope>NUCLEOTIDE SEQUENCE [LARGE SCALE GENOMIC DNA]</scope>
    <source>
        <strain evidence="7">DSM 41896</strain>
    </source>
</reference>
<evidence type="ECO:0000256" key="1">
    <source>
        <dbReference type="ARBA" id="ARBA00010062"/>
    </source>
</evidence>
<protein>
    <recommendedName>
        <fullName evidence="5">Leucine-binding protein domain-containing protein</fullName>
    </recommendedName>
</protein>
<evidence type="ECO:0000256" key="2">
    <source>
        <dbReference type="ARBA" id="ARBA00022729"/>
    </source>
</evidence>
<evidence type="ECO:0000313" key="7">
    <source>
        <dbReference type="Proteomes" id="UP000184286"/>
    </source>
</evidence>
<keyword evidence="2 4" id="KW-0732">Signal</keyword>
<evidence type="ECO:0000256" key="3">
    <source>
        <dbReference type="SAM" id="MobiDB-lite"/>
    </source>
</evidence>
<dbReference type="Gene3D" id="3.40.50.2300">
    <property type="match status" value="2"/>
</dbReference>
<dbReference type="Proteomes" id="UP000184286">
    <property type="component" value="Unassembled WGS sequence"/>
</dbReference>
<dbReference type="EMBL" id="MPOH02000011">
    <property type="protein sequence ID" value="OQD56151.1"/>
    <property type="molecule type" value="Genomic_DNA"/>
</dbReference>
<accession>A0A1V6MUL7</accession>
<feature type="region of interest" description="Disordered" evidence="3">
    <location>
        <begin position="243"/>
        <end position="274"/>
    </location>
</feature>
<dbReference type="AlphaFoldDB" id="A0A1V6MUL7"/>
<comment type="caution">
    <text evidence="6">The sequence shown here is derived from an EMBL/GenBank/DDBJ whole genome shotgun (WGS) entry which is preliminary data.</text>
</comment>
<dbReference type="RefSeq" id="WP_073499504.1">
    <property type="nucleotide sequence ID" value="NZ_MPOH02000011.1"/>
</dbReference>
<feature type="domain" description="Leucine-binding protein" evidence="5">
    <location>
        <begin position="66"/>
        <end position="403"/>
    </location>
</feature>
<gene>
    <name evidence="6" type="ORF">BM536_015405</name>
</gene>
<feature type="chain" id="PRO_5013025967" description="Leucine-binding protein domain-containing protein" evidence="4">
    <location>
        <begin position="40"/>
        <end position="462"/>
    </location>
</feature>
<organism evidence="6 7">
    <name type="scientific">Streptomyces phaeoluteigriseus</name>
    <dbReference type="NCBI Taxonomy" id="114686"/>
    <lineage>
        <taxon>Bacteria</taxon>
        <taxon>Bacillati</taxon>
        <taxon>Actinomycetota</taxon>
        <taxon>Actinomycetes</taxon>
        <taxon>Kitasatosporales</taxon>
        <taxon>Streptomycetaceae</taxon>
        <taxon>Streptomyces</taxon>
        <taxon>Streptomyces aurantiacus group</taxon>
    </lineage>
</organism>
<dbReference type="OrthoDB" id="3205678at2"/>
<proteinExistence type="inferred from homology"/>
<feature type="signal peptide" evidence="4">
    <location>
        <begin position="1"/>
        <end position="39"/>
    </location>
</feature>
<evidence type="ECO:0000313" key="6">
    <source>
        <dbReference type="EMBL" id="OQD56151.1"/>
    </source>
</evidence>